<feature type="domain" description="BFN" evidence="1">
    <location>
        <begin position="1"/>
        <end position="131"/>
    </location>
</feature>
<sequence length="165" mass="17256">MAVFGVHVDSEVGEVMLLLVLDEPSTGEEELVVPVSIGPREGAAIASVQAGIVPPRPQTHDLALDLLHAAGGSLLQVEIVKLLGGVFFAELVLGSGRRVDARTSDAVALALRASVPILCHPGVLDAAGVQGGPWIAARVDSEGELAEFREFLESVEPEDFDDQDS</sequence>
<organism evidence="2 3">
    <name type="scientific">Miniimonas arenae</name>
    <dbReference type="NCBI Taxonomy" id="676201"/>
    <lineage>
        <taxon>Bacteria</taxon>
        <taxon>Bacillati</taxon>
        <taxon>Actinomycetota</taxon>
        <taxon>Actinomycetes</taxon>
        <taxon>Micrococcales</taxon>
        <taxon>Beutenbergiaceae</taxon>
        <taxon>Miniimonas</taxon>
    </lineage>
</organism>
<dbReference type="Pfam" id="PF02577">
    <property type="entry name" value="BFN_dom"/>
    <property type="match status" value="1"/>
</dbReference>
<reference evidence="2 3" key="1">
    <citation type="submission" date="2019-06" db="EMBL/GenBank/DDBJ databases">
        <title>Draft genome sequence of Miniimonas arenae KCTC 19750T isolated from sea sand.</title>
        <authorList>
            <person name="Park S.-J."/>
        </authorList>
    </citation>
    <scope>NUCLEOTIDE SEQUENCE [LARGE SCALE GENOMIC DNA]</scope>
    <source>
        <strain evidence="2 3">KCTC 19750</strain>
    </source>
</reference>
<dbReference type="EMBL" id="VENP01000023">
    <property type="protein sequence ID" value="TNU74712.1"/>
    <property type="molecule type" value="Genomic_DNA"/>
</dbReference>
<dbReference type="OrthoDB" id="9788698at2"/>
<dbReference type="InterPro" id="IPR036104">
    <property type="entry name" value="BFN_sf"/>
</dbReference>
<name>A0A5C5BBK5_9MICO</name>
<evidence type="ECO:0000313" key="2">
    <source>
        <dbReference type="EMBL" id="TNU74712.1"/>
    </source>
</evidence>
<dbReference type="InterPro" id="IPR003729">
    <property type="entry name" value="Bi_nuclease_dom"/>
</dbReference>
<dbReference type="PROSITE" id="PS51658">
    <property type="entry name" value="BFN"/>
    <property type="match status" value="1"/>
</dbReference>
<evidence type="ECO:0000259" key="1">
    <source>
        <dbReference type="PROSITE" id="PS51658"/>
    </source>
</evidence>
<dbReference type="AlphaFoldDB" id="A0A5C5BBK5"/>
<dbReference type="SUPFAM" id="SSF103256">
    <property type="entry name" value="Hypothetical protein TM0160"/>
    <property type="match status" value="1"/>
</dbReference>
<keyword evidence="3" id="KW-1185">Reference proteome</keyword>
<evidence type="ECO:0000313" key="3">
    <source>
        <dbReference type="Proteomes" id="UP000313849"/>
    </source>
</evidence>
<comment type="caution">
    <text evidence="2">The sequence shown here is derived from an EMBL/GenBank/DDBJ whole genome shotgun (WGS) entry which is preliminary data.</text>
</comment>
<accession>A0A5C5BBK5</accession>
<protein>
    <submittedName>
        <fullName evidence="2">Bifunctional nuclease family protein</fullName>
    </submittedName>
</protein>
<dbReference type="Proteomes" id="UP000313849">
    <property type="component" value="Unassembled WGS sequence"/>
</dbReference>
<gene>
    <name evidence="2" type="ORF">FH969_07740</name>
</gene>
<proteinExistence type="predicted"/>
<dbReference type="Gene3D" id="3.10.690.10">
    <property type="entry name" value="Bifunctional nuclease domain"/>
    <property type="match status" value="1"/>
</dbReference>
<dbReference type="GO" id="GO:0004518">
    <property type="term" value="F:nuclease activity"/>
    <property type="evidence" value="ECO:0007669"/>
    <property type="project" value="InterPro"/>
</dbReference>